<organism evidence="2 3">
    <name type="scientific">Selenomonas flueggei ATCC 43531</name>
    <dbReference type="NCBI Taxonomy" id="638302"/>
    <lineage>
        <taxon>Bacteria</taxon>
        <taxon>Bacillati</taxon>
        <taxon>Bacillota</taxon>
        <taxon>Negativicutes</taxon>
        <taxon>Selenomonadales</taxon>
        <taxon>Selenomonadaceae</taxon>
        <taxon>Selenomonas</taxon>
    </lineage>
</organism>
<dbReference type="InterPro" id="IPR055196">
    <property type="entry name" value="Putative_PNPOx_2"/>
</dbReference>
<protein>
    <submittedName>
        <fullName evidence="2">Pyridoxamine 5'-phosphate oxidase family protein</fullName>
    </submittedName>
</protein>
<dbReference type="Pfam" id="PF22696">
    <property type="entry name" value="Putative_PNPOx_2"/>
    <property type="match status" value="1"/>
</dbReference>
<dbReference type="Proteomes" id="UP000005309">
    <property type="component" value="Unassembled WGS sequence"/>
</dbReference>
<dbReference type="HOGENOM" id="CLU_149966_0_0_9"/>
<feature type="domain" description="Pyridoxamine 5'-phosphate oxidase-like" evidence="1">
    <location>
        <begin position="32"/>
        <end position="149"/>
    </location>
</feature>
<dbReference type="STRING" id="638302.HMPREF0908_0298"/>
<evidence type="ECO:0000313" key="2">
    <source>
        <dbReference type="EMBL" id="EEQ49440.1"/>
    </source>
</evidence>
<evidence type="ECO:0000313" key="3">
    <source>
        <dbReference type="Proteomes" id="UP000005309"/>
    </source>
</evidence>
<dbReference type="EMBL" id="ACLA01000004">
    <property type="protein sequence ID" value="EEQ49440.1"/>
    <property type="molecule type" value="Genomic_DNA"/>
</dbReference>
<accession>C4V1A4</accession>
<dbReference type="InterPro" id="IPR012349">
    <property type="entry name" value="Split_barrel_FMN-bd"/>
</dbReference>
<dbReference type="AlphaFoldDB" id="C4V1A4"/>
<dbReference type="eggNOG" id="ENOG5030PYD">
    <property type="taxonomic scope" value="Bacteria"/>
</dbReference>
<comment type="caution">
    <text evidence="2">The sequence shown here is derived from an EMBL/GenBank/DDBJ whole genome shotgun (WGS) entry which is preliminary data.</text>
</comment>
<dbReference type="Gene3D" id="2.30.110.10">
    <property type="entry name" value="Electron Transport, Fmn-binding Protein, Chain A"/>
    <property type="match status" value="1"/>
</dbReference>
<name>C4V1A4_9FIRM</name>
<sequence length="157" mass="17979">MAFLSNEEYCIIIKEVNEMNLRDEFERIMREQREIALATTTDGLPHVRIVNFYYAPEEHCVYFATFKDNEKVVEIAANPNIAFTTVPHNGTNEHVRASGRAVKSARTVYDLAALFAAKIPRYQETIDAVGDDLILYEISLNTAVVTIDMEHIERIRL</sequence>
<proteinExistence type="predicted"/>
<gene>
    <name evidence="2" type="ORF">HMPREF0908_0298</name>
</gene>
<dbReference type="SUPFAM" id="SSF50475">
    <property type="entry name" value="FMN-binding split barrel"/>
    <property type="match status" value="1"/>
</dbReference>
<reference evidence="2 3" key="1">
    <citation type="submission" date="2009-04" db="EMBL/GenBank/DDBJ databases">
        <authorList>
            <person name="Qin X."/>
            <person name="Bachman B."/>
            <person name="Battles P."/>
            <person name="Bell A."/>
            <person name="Bess C."/>
            <person name="Bickham C."/>
            <person name="Chaboub L."/>
            <person name="Chen D."/>
            <person name="Coyle M."/>
            <person name="Deiros D.R."/>
            <person name="Dinh H."/>
            <person name="Forbes L."/>
            <person name="Fowler G."/>
            <person name="Francisco L."/>
            <person name="Fu Q."/>
            <person name="Gubbala S."/>
            <person name="Hale W."/>
            <person name="Han Y."/>
            <person name="Hemphill L."/>
            <person name="Highlander S.K."/>
            <person name="Hirani K."/>
            <person name="Hogues M."/>
            <person name="Jackson L."/>
            <person name="Jakkamsetti A."/>
            <person name="Javaid M."/>
            <person name="Jiang H."/>
            <person name="Korchina V."/>
            <person name="Kovar C."/>
            <person name="Lara F."/>
            <person name="Lee S."/>
            <person name="Mata R."/>
            <person name="Mathew T."/>
            <person name="Moen C."/>
            <person name="Morales K."/>
            <person name="Munidasa M."/>
            <person name="Nazareth L."/>
            <person name="Ngo R."/>
            <person name="Nguyen L."/>
            <person name="Okwuonu G."/>
            <person name="Ongeri F."/>
            <person name="Patil S."/>
            <person name="Petrosino J."/>
            <person name="Pham C."/>
            <person name="Pham P."/>
            <person name="Pu L.-L."/>
            <person name="Puazo M."/>
            <person name="Raj R."/>
            <person name="Reid J."/>
            <person name="Rouhana J."/>
            <person name="Saada N."/>
            <person name="Shang Y."/>
            <person name="Simmons D."/>
            <person name="Thornton R."/>
            <person name="Warren J."/>
            <person name="Weissenberger G."/>
            <person name="Zhang J."/>
            <person name="Zhang L."/>
            <person name="Zhou C."/>
            <person name="Zhu D."/>
            <person name="Muzny D."/>
            <person name="Worley K."/>
            <person name="Gibbs R."/>
        </authorList>
    </citation>
    <scope>NUCLEOTIDE SEQUENCE [LARGE SCALE GENOMIC DNA]</scope>
    <source>
        <strain evidence="2 3">ATCC 43531</strain>
    </source>
</reference>
<keyword evidence="3" id="KW-1185">Reference proteome</keyword>
<evidence type="ECO:0000259" key="1">
    <source>
        <dbReference type="Pfam" id="PF22696"/>
    </source>
</evidence>